<dbReference type="EMBL" id="LGTC01000001">
    <property type="protein sequence ID" value="KNY27169.1"/>
    <property type="molecule type" value="Genomic_DNA"/>
</dbReference>
<evidence type="ECO:0000256" key="2">
    <source>
        <dbReference type="ARBA" id="ARBA00005790"/>
    </source>
</evidence>
<dbReference type="InterPro" id="IPR008144">
    <property type="entry name" value="Guanylate_kin-like_dom"/>
</dbReference>
<comment type="catalytic activity">
    <reaction evidence="10">
        <text>GMP + ATP = GDP + ADP</text>
        <dbReference type="Rhea" id="RHEA:20780"/>
        <dbReference type="ChEBI" id="CHEBI:30616"/>
        <dbReference type="ChEBI" id="CHEBI:58115"/>
        <dbReference type="ChEBI" id="CHEBI:58189"/>
        <dbReference type="ChEBI" id="CHEBI:456216"/>
        <dbReference type="EC" id="2.7.4.8"/>
    </reaction>
</comment>
<dbReference type="Proteomes" id="UP000036923">
    <property type="component" value="Unassembled WGS sequence"/>
</dbReference>
<dbReference type="Pfam" id="PF00625">
    <property type="entry name" value="Guanylate_kin"/>
    <property type="match status" value="1"/>
</dbReference>
<proteinExistence type="inferred from homology"/>
<organism evidence="12 13">
    <name type="scientific">Pseudobacteroides cellulosolvens ATCC 35603 = DSM 2933</name>
    <dbReference type="NCBI Taxonomy" id="398512"/>
    <lineage>
        <taxon>Bacteria</taxon>
        <taxon>Bacillati</taxon>
        <taxon>Bacillota</taxon>
        <taxon>Clostridia</taxon>
        <taxon>Eubacteriales</taxon>
        <taxon>Oscillospiraceae</taxon>
        <taxon>Pseudobacteroides</taxon>
    </lineage>
</organism>
<dbReference type="Gene3D" id="3.30.63.10">
    <property type="entry name" value="Guanylate Kinase phosphate binding domain"/>
    <property type="match status" value="1"/>
</dbReference>
<evidence type="ECO:0000256" key="3">
    <source>
        <dbReference type="ARBA" id="ARBA00012961"/>
    </source>
</evidence>
<evidence type="ECO:0000256" key="4">
    <source>
        <dbReference type="ARBA" id="ARBA00016296"/>
    </source>
</evidence>
<comment type="function">
    <text evidence="1">Essential for recycling GMP and indirectly, cGMP.</text>
</comment>
<evidence type="ECO:0000256" key="9">
    <source>
        <dbReference type="ARBA" id="ARBA00030128"/>
    </source>
</evidence>
<dbReference type="SUPFAM" id="SSF52540">
    <property type="entry name" value="P-loop containing nucleoside triphosphate hydrolases"/>
    <property type="match status" value="1"/>
</dbReference>
<dbReference type="GO" id="GO:0004385">
    <property type="term" value="F:GMP kinase activity"/>
    <property type="evidence" value="ECO:0007669"/>
    <property type="project" value="UniProtKB-EC"/>
</dbReference>
<dbReference type="PANTHER" id="PTHR23117:SF13">
    <property type="entry name" value="GUANYLATE KINASE"/>
    <property type="match status" value="1"/>
</dbReference>
<dbReference type="RefSeq" id="WP_036944474.1">
    <property type="nucleotide sequence ID" value="NZ_JQKC01000029.1"/>
</dbReference>
<name>A0A0L6JN18_9FIRM</name>
<sequence length="183" mass="21250">MLVILSGSSGVGKNTIINRILGDMNNVELMPTMTTREKRPGEETGKPYIFVSKEEFERMIEEDELVEHQIVHGFYYGTPKKIVNEKFKGNKILIKDIDVDGTQNLVKRINNVVTIYLKPKSKEQLIERLKGRGEERIEVRLARFEHEEAMADTYKYVLVNDQLEETVEKIKDIIIKEYDECSI</sequence>
<keyword evidence="7 12" id="KW-0418">Kinase</keyword>
<accession>A0A0L6JN18</accession>
<evidence type="ECO:0000256" key="8">
    <source>
        <dbReference type="ARBA" id="ARBA00022840"/>
    </source>
</evidence>
<comment type="caution">
    <text evidence="12">The sequence shown here is derived from an EMBL/GenBank/DDBJ whole genome shotgun (WGS) entry which is preliminary data.</text>
</comment>
<evidence type="ECO:0000256" key="5">
    <source>
        <dbReference type="ARBA" id="ARBA00022679"/>
    </source>
</evidence>
<evidence type="ECO:0000313" key="12">
    <source>
        <dbReference type="EMBL" id="KNY27169.1"/>
    </source>
</evidence>
<evidence type="ECO:0000256" key="10">
    <source>
        <dbReference type="ARBA" id="ARBA00048594"/>
    </source>
</evidence>
<dbReference type="SMART" id="SM00072">
    <property type="entry name" value="GuKc"/>
    <property type="match status" value="1"/>
</dbReference>
<evidence type="ECO:0000313" key="13">
    <source>
        <dbReference type="Proteomes" id="UP000036923"/>
    </source>
</evidence>
<dbReference type="eggNOG" id="COG0194">
    <property type="taxonomic scope" value="Bacteria"/>
</dbReference>
<dbReference type="AlphaFoldDB" id="A0A0L6JN18"/>
<dbReference type="InterPro" id="IPR008145">
    <property type="entry name" value="GK/Ca_channel_bsu"/>
</dbReference>
<evidence type="ECO:0000259" key="11">
    <source>
        <dbReference type="PROSITE" id="PS50052"/>
    </source>
</evidence>
<dbReference type="CDD" id="cd00071">
    <property type="entry name" value="GMPK"/>
    <property type="match status" value="1"/>
</dbReference>
<dbReference type="PROSITE" id="PS00856">
    <property type="entry name" value="GUANYLATE_KINASE_1"/>
    <property type="match status" value="1"/>
</dbReference>
<evidence type="ECO:0000256" key="7">
    <source>
        <dbReference type="ARBA" id="ARBA00022777"/>
    </source>
</evidence>
<dbReference type="InterPro" id="IPR020590">
    <property type="entry name" value="Guanylate_kinase_CS"/>
</dbReference>
<protein>
    <recommendedName>
        <fullName evidence="4">Guanylate kinase</fullName>
        <ecNumber evidence="3">2.7.4.8</ecNumber>
    </recommendedName>
    <alternativeName>
        <fullName evidence="9">GMP kinase</fullName>
    </alternativeName>
</protein>
<reference evidence="13" key="1">
    <citation type="submission" date="2015-07" db="EMBL/GenBank/DDBJ databases">
        <title>Near-Complete Genome Sequence of the Cellulolytic Bacterium Bacteroides (Pseudobacteroides) cellulosolvens ATCC 35603.</title>
        <authorList>
            <person name="Dassa B."/>
            <person name="Utturkar S.M."/>
            <person name="Klingeman D.M."/>
            <person name="Hurt R.A."/>
            <person name="Keller M."/>
            <person name="Xu J."/>
            <person name="Reddy Y.H.K."/>
            <person name="Borovok I."/>
            <person name="Grinberg I.R."/>
            <person name="Lamed R."/>
            <person name="Zhivin O."/>
            <person name="Bayer E.A."/>
            <person name="Brown S.D."/>
        </authorList>
    </citation>
    <scope>NUCLEOTIDE SEQUENCE [LARGE SCALE GENOMIC DNA]</scope>
    <source>
        <strain evidence="13">DSM 2933</strain>
    </source>
</reference>
<dbReference type="InterPro" id="IPR027417">
    <property type="entry name" value="P-loop_NTPase"/>
</dbReference>
<comment type="similarity">
    <text evidence="2">Belongs to the guanylate kinase family.</text>
</comment>
<keyword evidence="5 12" id="KW-0808">Transferase</keyword>
<keyword evidence="6" id="KW-0547">Nucleotide-binding</keyword>
<dbReference type="OrthoDB" id="9808150at2"/>
<dbReference type="Gene3D" id="3.40.50.300">
    <property type="entry name" value="P-loop containing nucleotide triphosphate hydrolases"/>
    <property type="match status" value="1"/>
</dbReference>
<dbReference type="PROSITE" id="PS50052">
    <property type="entry name" value="GUANYLATE_KINASE_2"/>
    <property type="match status" value="1"/>
</dbReference>
<keyword evidence="8" id="KW-0067">ATP-binding</keyword>
<dbReference type="GO" id="GO:0005524">
    <property type="term" value="F:ATP binding"/>
    <property type="evidence" value="ECO:0007669"/>
    <property type="project" value="UniProtKB-KW"/>
</dbReference>
<dbReference type="NCBIfam" id="TIGR03263">
    <property type="entry name" value="guanyl_kin"/>
    <property type="match status" value="1"/>
</dbReference>
<evidence type="ECO:0000256" key="6">
    <source>
        <dbReference type="ARBA" id="ARBA00022741"/>
    </source>
</evidence>
<dbReference type="InterPro" id="IPR017665">
    <property type="entry name" value="Guanylate_kinase"/>
</dbReference>
<dbReference type="FunFam" id="3.30.63.10:FF:000002">
    <property type="entry name" value="Guanylate kinase 1"/>
    <property type="match status" value="1"/>
</dbReference>
<dbReference type="PANTHER" id="PTHR23117">
    <property type="entry name" value="GUANYLATE KINASE-RELATED"/>
    <property type="match status" value="1"/>
</dbReference>
<keyword evidence="13" id="KW-1185">Reference proteome</keyword>
<dbReference type="EC" id="2.7.4.8" evidence="3"/>
<feature type="domain" description="Guanylate kinase-like" evidence="11">
    <location>
        <begin position="1"/>
        <end position="175"/>
    </location>
</feature>
<gene>
    <name evidence="12" type="ORF">Bccel_2437</name>
</gene>
<evidence type="ECO:0000256" key="1">
    <source>
        <dbReference type="ARBA" id="ARBA00003531"/>
    </source>
</evidence>
<dbReference type="STRING" id="398512.Bccel_2437"/>
<dbReference type="GO" id="GO:0005829">
    <property type="term" value="C:cytosol"/>
    <property type="evidence" value="ECO:0007669"/>
    <property type="project" value="TreeGrafter"/>
</dbReference>